<organism evidence="2 3">
    <name type="scientific">Roseateles chitinivorans</name>
    <dbReference type="NCBI Taxonomy" id="2917965"/>
    <lineage>
        <taxon>Bacteria</taxon>
        <taxon>Pseudomonadati</taxon>
        <taxon>Pseudomonadota</taxon>
        <taxon>Betaproteobacteria</taxon>
        <taxon>Burkholderiales</taxon>
        <taxon>Sphaerotilaceae</taxon>
        <taxon>Roseateles</taxon>
    </lineage>
</organism>
<dbReference type="AlphaFoldDB" id="A0A2G9C555"/>
<accession>A0A2G9C555</accession>
<feature type="chain" id="PRO_5013829535" description="Type 4 fimbrial biogenesis protein PilX N-terminal domain-containing protein" evidence="1">
    <location>
        <begin position="17"/>
        <end position="354"/>
    </location>
</feature>
<sequence length="354" mass="37070">MCAVLLGVLALGAAWAARQLTTAERVAANDQRAATAFETAEAGMAWAIAMLNGGHVDDHCRPASNPAGAAALPATDFRSRFLQHGADGHYRAKPAPAAADDAAFPTCVNTGPLRWTCECGAGGDSASVAPTADVRHPDPQPRFSVRFADAGPAGQLKLIVRGCSDRRIDCDDLSEGPAGVAEAARHLALLSALRLPPPQAAIEGPGSFLRVFGYPPMRYRSQPAIARLRCDGDCSTPLAQALARGRRLIWIDGDARLSQWPPAALDDAPLVLVVDGRLDLSAPGSAQGVLYAREGIGWHPPAGQAASWRGAVVTDGVIDQGEAVALVHDAAVLYRVHRQMGSFLPVPGGWTPTR</sequence>
<proteinExistence type="predicted"/>
<feature type="signal peptide" evidence="1">
    <location>
        <begin position="1"/>
        <end position="16"/>
    </location>
</feature>
<evidence type="ECO:0000313" key="2">
    <source>
        <dbReference type="EMBL" id="PIM51528.1"/>
    </source>
</evidence>
<gene>
    <name evidence="2" type="ORF">CS062_19315</name>
</gene>
<evidence type="ECO:0008006" key="4">
    <source>
        <dbReference type="Google" id="ProtNLM"/>
    </source>
</evidence>
<dbReference type="Proteomes" id="UP000231501">
    <property type="component" value="Unassembled WGS sequence"/>
</dbReference>
<keyword evidence="1" id="KW-0732">Signal</keyword>
<comment type="caution">
    <text evidence="2">The sequence shown here is derived from an EMBL/GenBank/DDBJ whole genome shotgun (WGS) entry which is preliminary data.</text>
</comment>
<keyword evidence="3" id="KW-1185">Reference proteome</keyword>
<evidence type="ECO:0000256" key="1">
    <source>
        <dbReference type="SAM" id="SignalP"/>
    </source>
</evidence>
<protein>
    <recommendedName>
        <fullName evidence="4">Type 4 fimbrial biogenesis protein PilX N-terminal domain-containing protein</fullName>
    </recommendedName>
</protein>
<name>A0A2G9C555_9BURK</name>
<evidence type="ECO:0000313" key="3">
    <source>
        <dbReference type="Proteomes" id="UP000231501"/>
    </source>
</evidence>
<reference evidence="2 3" key="1">
    <citation type="submission" date="2017-11" db="EMBL/GenBank/DDBJ databases">
        <title>Draft genome sequence of Mitsuaria sp. HWN-4.</title>
        <authorList>
            <person name="Gundlapally S.R."/>
        </authorList>
    </citation>
    <scope>NUCLEOTIDE SEQUENCE [LARGE SCALE GENOMIC DNA]</scope>
    <source>
        <strain evidence="2 3">HWN-4</strain>
    </source>
</reference>
<dbReference type="EMBL" id="PEOG01000061">
    <property type="protein sequence ID" value="PIM51528.1"/>
    <property type="molecule type" value="Genomic_DNA"/>
</dbReference>